<dbReference type="InterPro" id="IPR009008">
    <property type="entry name" value="Val/Leu/Ile-tRNA-synth_edit"/>
</dbReference>
<dbReference type="GO" id="GO:0004823">
    <property type="term" value="F:leucine-tRNA ligase activity"/>
    <property type="evidence" value="ECO:0007669"/>
    <property type="project" value="UniProtKB-EC"/>
</dbReference>
<proteinExistence type="inferred from homology"/>
<comment type="caution">
    <text evidence="10">The sequence shown here is derived from an EMBL/GenBank/DDBJ whole genome shotgun (WGS) entry which is preliminary data.</text>
</comment>
<keyword evidence="6" id="KW-0648">Protein biosynthesis</keyword>
<evidence type="ECO:0000256" key="6">
    <source>
        <dbReference type="ARBA" id="ARBA00022917"/>
    </source>
</evidence>
<evidence type="ECO:0000256" key="5">
    <source>
        <dbReference type="ARBA" id="ARBA00022840"/>
    </source>
</evidence>
<dbReference type="EC" id="6.1.1.4" evidence="2"/>
<dbReference type="GO" id="GO:0032543">
    <property type="term" value="P:mitochondrial translation"/>
    <property type="evidence" value="ECO:0007669"/>
    <property type="project" value="TreeGrafter"/>
</dbReference>
<evidence type="ECO:0000256" key="7">
    <source>
        <dbReference type="ARBA" id="ARBA00023146"/>
    </source>
</evidence>
<feature type="chain" id="PRO_5024396433" description="leucine--tRNA ligase" evidence="8">
    <location>
        <begin position="22"/>
        <end position="321"/>
    </location>
</feature>
<evidence type="ECO:0000256" key="8">
    <source>
        <dbReference type="SAM" id="SignalP"/>
    </source>
</evidence>
<keyword evidence="7" id="KW-0030">Aminoacyl-tRNA synthetase</keyword>
<dbReference type="PANTHER" id="PTHR43740:SF2">
    <property type="entry name" value="LEUCINE--TRNA LIGASE, MITOCHONDRIAL"/>
    <property type="match status" value="1"/>
</dbReference>
<protein>
    <recommendedName>
        <fullName evidence="2">leucine--tRNA ligase</fullName>
        <ecNumber evidence="2">6.1.1.4</ecNumber>
    </recommendedName>
</protein>
<evidence type="ECO:0000313" key="11">
    <source>
        <dbReference type="Proteomes" id="UP000299084"/>
    </source>
</evidence>
<evidence type="ECO:0000256" key="2">
    <source>
        <dbReference type="ARBA" id="ARBA00013164"/>
    </source>
</evidence>
<dbReference type="SUPFAM" id="SSF52374">
    <property type="entry name" value="Nucleotidylyl transferase"/>
    <property type="match status" value="1"/>
</dbReference>
<dbReference type="GO" id="GO:0005524">
    <property type="term" value="F:ATP binding"/>
    <property type="evidence" value="ECO:0007669"/>
    <property type="project" value="UniProtKB-KW"/>
</dbReference>
<organism evidence="10 11">
    <name type="scientific">Camelus dromedarius</name>
    <name type="common">Dromedary</name>
    <name type="synonym">Arabian camel</name>
    <dbReference type="NCBI Taxonomy" id="9838"/>
    <lineage>
        <taxon>Eukaryota</taxon>
        <taxon>Metazoa</taxon>
        <taxon>Chordata</taxon>
        <taxon>Craniata</taxon>
        <taxon>Vertebrata</taxon>
        <taxon>Euteleostomi</taxon>
        <taxon>Mammalia</taxon>
        <taxon>Eutheria</taxon>
        <taxon>Laurasiatheria</taxon>
        <taxon>Artiodactyla</taxon>
        <taxon>Tylopoda</taxon>
        <taxon>Camelidae</taxon>
        <taxon>Camelus</taxon>
    </lineage>
</organism>
<dbReference type="Gene3D" id="3.40.50.620">
    <property type="entry name" value="HUPs"/>
    <property type="match status" value="1"/>
</dbReference>
<dbReference type="InterPro" id="IPR014729">
    <property type="entry name" value="Rossmann-like_a/b/a_fold"/>
</dbReference>
<feature type="non-terminal residue" evidence="10">
    <location>
        <position position="1"/>
    </location>
</feature>
<dbReference type="InterPro" id="IPR002302">
    <property type="entry name" value="Leu-tRNA-ligase"/>
</dbReference>
<keyword evidence="11" id="KW-1185">Reference proteome</keyword>
<dbReference type="GO" id="GO:0005739">
    <property type="term" value="C:mitochondrion"/>
    <property type="evidence" value="ECO:0007669"/>
    <property type="project" value="TreeGrafter"/>
</dbReference>
<feature type="domain" description="Leucyl-tRNA synthetase editing" evidence="9">
    <location>
        <begin position="90"/>
        <end position="216"/>
    </location>
</feature>
<dbReference type="GO" id="GO:0002161">
    <property type="term" value="F:aminoacyl-tRNA deacylase activity"/>
    <property type="evidence" value="ECO:0007669"/>
    <property type="project" value="InterPro"/>
</dbReference>
<evidence type="ECO:0000259" key="9">
    <source>
        <dbReference type="Pfam" id="PF13603"/>
    </source>
</evidence>
<dbReference type="AlphaFoldDB" id="A0A5N4CYA0"/>
<dbReference type="Proteomes" id="UP000299084">
    <property type="component" value="Unassembled WGS sequence"/>
</dbReference>
<evidence type="ECO:0000256" key="4">
    <source>
        <dbReference type="ARBA" id="ARBA00022741"/>
    </source>
</evidence>
<gene>
    <name evidence="10" type="ORF">Cadr_000020234</name>
</gene>
<evidence type="ECO:0000256" key="1">
    <source>
        <dbReference type="ARBA" id="ARBA00005594"/>
    </source>
</evidence>
<keyword evidence="8" id="KW-0732">Signal</keyword>
<dbReference type="EMBL" id="JWIN03000017">
    <property type="protein sequence ID" value="KAB1263826.1"/>
    <property type="molecule type" value="Genomic_DNA"/>
</dbReference>
<dbReference type="Pfam" id="PF13603">
    <property type="entry name" value="tRNA-synt_1_2"/>
    <property type="match status" value="1"/>
</dbReference>
<reference evidence="10 11" key="1">
    <citation type="journal article" date="2019" name="Mol. Ecol. Resour.">
        <title>Improving Illumina assemblies with Hi-C and long reads: an example with the North African dromedary.</title>
        <authorList>
            <person name="Elbers J.P."/>
            <person name="Rogers M.F."/>
            <person name="Perelman P.L."/>
            <person name="Proskuryakova A.A."/>
            <person name="Serdyukova N.A."/>
            <person name="Johnson W.E."/>
            <person name="Horin P."/>
            <person name="Corander J."/>
            <person name="Murphy D."/>
            <person name="Burger P.A."/>
        </authorList>
    </citation>
    <scope>NUCLEOTIDE SEQUENCE [LARGE SCALE GENOMIC DNA]</scope>
    <source>
        <strain evidence="10">Drom800</strain>
        <tissue evidence="10">Blood</tissue>
    </source>
</reference>
<sequence length="321" mass="34450">NCVLYLSILRSFLQAMQDALADLPEWYGIKGMQAHWIGDCVGCHLDFMLKVIEQERVGGGEVAGEHSSPEGGLRNEMSLLPHCQVDGQVTGEKLSAYTATPEAVYGTSHVAISPSHRLLHGHGSLKEVFRKALIPGKESQLTGIHSCLLSFSDCLAPVTAANMLTQREVPIIILANAGFEGSLDAKIGIPSTSSEDTILAQTLGLPYSEVIETLPDGTERLSGSAEFTGMSRQDAFLALTEKARRKRVGGDVTSNKLKDWLVSRQRYWGTPIPMVHCPACGPVPVPLEDLPVTLPSIASFTGKGGSPLATASEWVNCSCPR</sequence>
<dbReference type="InterPro" id="IPR025709">
    <property type="entry name" value="Leu_tRNA-synth_edit"/>
</dbReference>
<comment type="similarity">
    <text evidence="1">Belongs to the class-I aminoacyl-tRNA synthetase family.</text>
</comment>
<dbReference type="GO" id="GO:0006429">
    <property type="term" value="P:leucyl-tRNA aminoacylation"/>
    <property type="evidence" value="ECO:0007669"/>
    <property type="project" value="InterPro"/>
</dbReference>
<evidence type="ECO:0000256" key="3">
    <source>
        <dbReference type="ARBA" id="ARBA00022598"/>
    </source>
</evidence>
<keyword evidence="5" id="KW-0067">ATP-binding</keyword>
<accession>A0A5N4CYA0</accession>
<feature type="signal peptide" evidence="8">
    <location>
        <begin position="1"/>
        <end position="21"/>
    </location>
</feature>
<dbReference type="PANTHER" id="PTHR43740">
    <property type="entry name" value="LEUCYL-TRNA SYNTHETASE"/>
    <property type="match status" value="1"/>
</dbReference>
<dbReference type="SUPFAM" id="SSF50677">
    <property type="entry name" value="ValRS/IleRS/LeuRS editing domain"/>
    <property type="match status" value="1"/>
</dbReference>
<evidence type="ECO:0000313" key="10">
    <source>
        <dbReference type="EMBL" id="KAB1263826.1"/>
    </source>
</evidence>
<dbReference type="STRING" id="9838.ENSCDRP00005007054"/>
<name>A0A5N4CYA0_CAMDR</name>
<keyword evidence="4" id="KW-0547">Nucleotide-binding</keyword>
<keyword evidence="3 10" id="KW-0436">Ligase</keyword>